<comment type="caution">
    <text evidence="3">The sequence shown here is derived from an EMBL/GenBank/DDBJ whole genome shotgun (WGS) entry which is preliminary data.</text>
</comment>
<feature type="compositionally biased region" description="Basic residues" evidence="1">
    <location>
        <begin position="315"/>
        <end position="331"/>
    </location>
</feature>
<dbReference type="Pfam" id="PF04203">
    <property type="entry name" value="Sortase"/>
    <property type="match status" value="1"/>
</dbReference>
<dbReference type="RefSeq" id="WP_216468952.1">
    <property type="nucleotide sequence ID" value="NZ_JAHLQI010000001.1"/>
</dbReference>
<accession>A0ABS6EPC9</accession>
<evidence type="ECO:0000256" key="2">
    <source>
        <dbReference type="SAM" id="Phobius"/>
    </source>
</evidence>
<keyword evidence="2" id="KW-0472">Membrane</keyword>
<proteinExistence type="predicted"/>
<protein>
    <submittedName>
        <fullName evidence="3">Class C sortase</fullName>
    </submittedName>
</protein>
<organism evidence="3 4">
    <name type="scientific">Butyricicoccus intestinisimiae</name>
    <dbReference type="NCBI Taxonomy" id="2841509"/>
    <lineage>
        <taxon>Bacteria</taxon>
        <taxon>Bacillati</taxon>
        <taxon>Bacillota</taxon>
        <taxon>Clostridia</taxon>
        <taxon>Eubacteriales</taxon>
        <taxon>Butyricicoccaceae</taxon>
        <taxon>Butyricicoccus</taxon>
    </lineage>
</organism>
<feature type="transmembrane region" description="Helical" evidence="2">
    <location>
        <begin position="20"/>
        <end position="41"/>
    </location>
</feature>
<name>A0ABS6EPC9_9FIRM</name>
<dbReference type="Proteomes" id="UP000783588">
    <property type="component" value="Unassembled WGS sequence"/>
</dbReference>
<evidence type="ECO:0000256" key="1">
    <source>
        <dbReference type="SAM" id="MobiDB-lite"/>
    </source>
</evidence>
<sequence length="331" mass="37404">MKQTKKAKQKKKGGSFSTVLLLVIFLVGLSVMLYPVVSSWWNSMHMSRAVAAYQEAVEDTSKAEREAMLAAADDYNRRLFERHAGIGTNLEDYQSVLDITGTGIMGYITIQKLDLELPIYHGMDANVLQVGVGHVSGSSLPVGGENTFSVLSGHRGMPDARLFTDIDQLVKGDIFIITVLDRKIAYQVDDISTVLPREVEELRIVAGKDYCTLVTCTPYGINTHRLLVRGHRVALPDNTELPTAQEKMQGLDWKIKLLAVILALLLLLGIVLLWRRRKRKKRKRREFGEEHPEHWEVVERIAAQPADRAAADKPRSRKRSHRHDKNRKPHD</sequence>
<dbReference type="EMBL" id="JAHLQI010000001">
    <property type="protein sequence ID" value="MBU5489350.1"/>
    <property type="molecule type" value="Genomic_DNA"/>
</dbReference>
<dbReference type="CDD" id="cd05827">
    <property type="entry name" value="Sortase_C"/>
    <property type="match status" value="1"/>
</dbReference>
<feature type="transmembrane region" description="Helical" evidence="2">
    <location>
        <begin position="255"/>
        <end position="274"/>
    </location>
</feature>
<dbReference type="InterPro" id="IPR042002">
    <property type="entry name" value="Sortase_C"/>
</dbReference>
<keyword evidence="2" id="KW-1133">Transmembrane helix</keyword>
<gene>
    <name evidence="3" type="ORF">KQI75_01685</name>
</gene>
<keyword evidence="4" id="KW-1185">Reference proteome</keyword>
<evidence type="ECO:0000313" key="3">
    <source>
        <dbReference type="EMBL" id="MBU5489350.1"/>
    </source>
</evidence>
<reference evidence="3 4" key="1">
    <citation type="submission" date="2021-06" db="EMBL/GenBank/DDBJ databases">
        <authorList>
            <person name="Sun Q."/>
            <person name="Li D."/>
        </authorList>
    </citation>
    <scope>NUCLEOTIDE SEQUENCE [LARGE SCALE GENOMIC DNA]</scope>
    <source>
        <strain evidence="3 4">MSJd-7</strain>
    </source>
</reference>
<dbReference type="InterPro" id="IPR005754">
    <property type="entry name" value="Sortase"/>
</dbReference>
<evidence type="ECO:0000313" key="4">
    <source>
        <dbReference type="Proteomes" id="UP000783588"/>
    </source>
</evidence>
<dbReference type="NCBIfam" id="TIGR01076">
    <property type="entry name" value="sortase_fam"/>
    <property type="match status" value="1"/>
</dbReference>
<feature type="region of interest" description="Disordered" evidence="1">
    <location>
        <begin position="299"/>
        <end position="331"/>
    </location>
</feature>
<dbReference type="NCBIfam" id="NF033745">
    <property type="entry name" value="class_C_sortase"/>
    <property type="match status" value="1"/>
</dbReference>
<keyword evidence="2" id="KW-0812">Transmembrane</keyword>